<protein>
    <submittedName>
        <fullName evidence="1">Uncharacterized protein</fullName>
    </submittedName>
</protein>
<proteinExistence type="predicted"/>
<reference evidence="1 2" key="1">
    <citation type="submission" date="2019-07" db="EMBL/GenBank/DDBJ databases">
        <authorList>
            <person name="Jastrzebski P J."/>
            <person name="Paukszto L."/>
            <person name="Jastrzebski P J."/>
        </authorList>
    </citation>
    <scope>NUCLEOTIDE SEQUENCE [LARGE SCALE GENOMIC DNA]</scope>
    <source>
        <strain evidence="1 2">WMS-il1</strain>
    </source>
</reference>
<dbReference type="AlphaFoldDB" id="A0A564Z2Q0"/>
<evidence type="ECO:0000313" key="2">
    <source>
        <dbReference type="Proteomes" id="UP000321570"/>
    </source>
</evidence>
<accession>A0A564Z2Q0</accession>
<sequence length="82" mass="9773">MTPTSMLIIHAHQNLTIGLTYRPQMRRLNPAKNIMLILTNRNQIQLNLSKLLNIRPIIILRNQMKKIYLKRGRFMIHQTIQK</sequence>
<keyword evidence="2" id="KW-1185">Reference proteome</keyword>
<name>A0A564Z2Q0_HYMDI</name>
<organism evidence="1 2">
    <name type="scientific">Hymenolepis diminuta</name>
    <name type="common">Rat tapeworm</name>
    <dbReference type="NCBI Taxonomy" id="6216"/>
    <lineage>
        <taxon>Eukaryota</taxon>
        <taxon>Metazoa</taxon>
        <taxon>Spiralia</taxon>
        <taxon>Lophotrochozoa</taxon>
        <taxon>Platyhelminthes</taxon>
        <taxon>Cestoda</taxon>
        <taxon>Eucestoda</taxon>
        <taxon>Cyclophyllidea</taxon>
        <taxon>Hymenolepididae</taxon>
        <taxon>Hymenolepis</taxon>
    </lineage>
</organism>
<dbReference type="Proteomes" id="UP000321570">
    <property type="component" value="Unassembled WGS sequence"/>
</dbReference>
<evidence type="ECO:0000313" key="1">
    <source>
        <dbReference type="EMBL" id="VUZ53569.1"/>
    </source>
</evidence>
<gene>
    <name evidence="1" type="ORF">WMSIL1_LOCUS11773</name>
</gene>
<dbReference type="EMBL" id="CABIJS010000555">
    <property type="protein sequence ID" value="VUZ53569.1"/>
    <property type="molecule type" value="Genomic_DNA"/>
</dbReference>